<dbReference type="InterPro" id="IPR036513">
    <property type="entry name" value="STAS_dom_sf"/>
</dbReference>
<evidence type="ECO:0000313" key="2">
    <source>
        <dbReference type="EMBL" id="GHI90410.1"/>
    </source>
</evidence>
<sequence length="171" mass="18378">MSDAETAHLVAIRIAAYLAAVHPDDPNPDDLAWIIVHELNRAGLLAGSGPRPDAKEKTPEAQQVLALPDRNDGARVIVCAGEFDQRTLAAVEEAGAAAIDDPDIRRIVLDISRVTFADSSMLNEMFRLRRNSNLVLVGPLPTSLARVLELTQARALFHVADSIEAALAWGG</sequence>
<dbReference type="InterPro" id="IPR058548">
    <property type="entry name" value="MlaB-like_STAS"/>
</dbReference>
<protein>
    <recommendedName>
        <fullName evidence="1">STAS domain-containing protein</fullName>
    </recommendedName>
</protein>
<dbReference type="CDD" id="cd07043">
    <property type="entry name" value="STAS_anti-anti-sigma_factors"/>
    <property type="match status" value="1"/>
</dbReference>
<dbReference type="Gene3D" id="3.30.750.24">
    <property type="entry name" value="STAS domain"/>
    <property type="match status" value="1"/>
</dbReference>
<organism evidence="2 3">
    <name type="scientific">Streptomyces xanthophaeus</name>
    <dbReference type="NCBI Taxonomy" id="67385"/>
    <lineage>
        <taxon>Bacteria</taxon>
        <taxon>Bacillati</taxon>
        <taxon>Actinomycetota</taxon>
        <taxon>Actinomycetes</taxon>
        <taxon>Kitasatosporales</taxon>
        <taxon>Streptomycetaceae</taxon>
        <taxon>Streptomyces</taxon>
    </lineage>
</organism>
<dbReference type="AlphaFoldDB" id="A0A919LG68"/>
<dbReference type="InterPro" id="IPR002645">
    <property type="entry name" value="STAS_dom"/>
</dbReference>
<feature type="domain" description="STAS" evidence="1">
    <location>
        <begin position="72"/>
        <end position="170"/>
    </location>
</feature>
<name>A0A919LG68_9ACTN</name>
<dbReference type="EMBL" id="BNEE01000011">
    <property type="protein sequence ID" value="GHI90410.1"/>
    <property type="molecule type" value="Genomic_DNA"/>
</dbReference>
<gene>
    <name evidence="2" type="ORF">Sxan_77740</name>
</gene>
<accession>A0A919LG68</accession>
<keyword evidence="3" id="KW-1185">Reference proteome</keyword>
<reference evidence="2" key="1">
    <citation type="submission" date="2020-09" db="EMBL/GenBank/DDBJ databases">
        <title>Whole genome shotgun sequence of Streptomyces xanthophaeus NBRC 12829.</title>
        <authorList>
            <person name="Komaki H."/>
            <person name="Tamura T."/>
        </authorList>
    </citation>
    <scope>NUCLEOTIDE SEQUENCE</scope>
    <source>
        <strain evidence="2">NBRC 12829</strain>
    </source>
</reference>
<comment type="caution">
    <text evidence="2">The sequence shown here is derived from an EMBL/GenBank/DDBJ whole genome shotgun (WGS) entry which is preliminary data.</text>
</comment>
<dbReference type="SUPFAM" id="SSF52091">
    <property type="entry name" value="SpoIIaa-like"/>
    <property type="match status" value="1"/>
</dbReference>
<dbReference type="RefSeq" id="WP_051902289.1">
    <property type="nucleotide sequence ID" value="NZ_BNEE01000011.1"/>
</dbReference>
<dbReference type="PROSITE" id="PS50801">
    <property type="entry name" value="STAS"/>
    <property type="match status" value="1"/>
</dbReference>
<evidence type="ECO:0000259" key="1">
    <source>
        <dbReference type="PROSITE" id="PS50801"/>
    </source>
</evidence>
<proteinExistence type="predicted"/>
<dbReference type="OrthoDB" id="4249155at2"/>
<evidence type="ECO:0000313" key="3">
    <source>
        <dbReference type="Proteomes" id="UP000600026"/>
    </source>
</evidence>
<dbReference type="Pfam" id="PF13466">
    <property type="entry name" value="STAS_2"/>
    <property type="match status" value="1"/>
</dbReference>
<dbReference type="Proteomes" id="UP000600026">
    <property type="component" value="Unassembled WGS sequence"/>
</dbReference>